<feature type="signal peptide" evidence="8">
    <location>
        <begin position="1"/>
        <end position="22"/>
    </location>
</feature>
<evidence type="ECO:0000256" key="4">
    <source>
        <dbReference type="ARBA" id="ARBA00022825"/>
    </source>
</evidence>
<keyword evidence="7" id="KW-0812">Transmembrane</keyword>
<dbReference type="InterPro" id="IPR050131">
    <property type="entry name" value="Peptidase_S8_subtilisin-like"/>
</dbReference>
<name>A0ABU2LFG1_9ACTN</name>
<keyword evidence="2 5" id="KW-0645">Protease</keyword>
<keyword evidence="7" id="KW-0472">Membrane</keyword>
<evidence type="ECO:0000256" key="6">
    <source>
        <dbReference type="SAM" id="MobiDB-lite"/>
    </source>
</evidence>
<dbReference type="EMBL" id="JAVREN010000065">
    <property type="protein sequence ID" value="MDT0310325.1"/>
    <property type="molecule type" value="Genomic_DNA"/>
</dbReference>
<reference evidence="11" key="1">
    <citation type="submission" date="2023-07" db="EMBL/GenBank/DDBJ databases">
        <title>30 novel species of actinomycetes from the DSMZ collection.</title>
        <authorList>
            <person name="Nouioui I."/>
        </authorList>
    </citation>
    <scope>NUCLEOTIDE SEQUENCE [LARGE SCALE GENOMIC DNA]</scope>
    <source>
        <strain evidence="11">DSM 44917</strain>
    </source>
</reference>
<organism evidence="10 11">
    <name type="scientific">Streptomyces boetiae</name>
    <dbReference type="NCBI Taxonomy" id="3075541"/>
    <lineage>
        <taxon>Bacteria</taxon>
        <taxon>Bacillati</taxon>
        <taxon>Actinomycetota</taxon>
        <taxon>Actinomycetes</taxon>
        <taxon>Kitasatosporales</taxon>
        <taxon>Streptomycetaceae</taxon>
        <taxon>Streptomyces</taxon>
    </lineage>
</organism>
<evidence type="ECO:0000259" key="9">
    <source>
        <dbReference type="Pfam" id="PF00082"/>
    </source>
</evidence>
<evidence type="ECO:0000313" key="10">
    <source>
        <dbReference type="EMBL" id="MDT0310325.1"/>
    </source>
</evidence>
<feature type="active site" description="Charge relay system" evidence="5">
    <location>
        <position position="88"/>
    </location>
</feature>
<feature type="region of interest" description="Disordered" evidence="6">
    <location>
        <begin position="286"/>
        <end position="364"/>
    </location>
</feature>
<evidence type="ECO:0000256" key="8">
    <source>
        <dbReference type="SAM" id="SignalP"/>
    </source>
</evidence>
<protein>
    <submittedName>
        <fullName evidence="10">S8 family serine peptidase</fullName>
    </submittedName>
</protein>
<keyword evidence="4 5" id="KW-0720">Serine protease</keyword>
<evidence type="ECO:0000256" key="5">
    <source>
        <dbReference type="PROSITE-ProRule" id="PRU01240"/>
    </source>
</evidence>
<dbReference type="PRINTS" id="PR00723">
    <property type="entry name" value="SUBTILISIN"/>
</dbReference>
<dbReference type="InterPro" id="IPR036852">
    <property type="entry name" value="Peptidase_S8/S53_dom_sf"/>
</dbReference>
<feature type="active site" description="Charge relay system" evidence="5">
    <location>
        <position position="252"/>
    </location>
</feature>
<keyword evidence="11" id="KW-1185">Reference proteome</keyword>
<feature type="domain" description="Peptidase S8/S53" evidence="9">
    <location>
        <begin position="45"/>
        <end position="300"/>
    </location>
</feature>
<evidence type="ECO:0000313" key="11">
    <source>
        <dbReference type="Proteomes" id="UP001183388"/>
    </source>
</evidence>
<evidence type="ECO:0000256" key="7">
    <source>
        <dbReference type="SAM" id="Phobius"/>
    </source>
</evidence>
<dbReference type="Gene3D" id="3.40.50.200">
    <property type="entry name" value="Peptidase S8/S53 domain"/>
    <property type="match status" value="1"/>
</dbReference>
<evidence type="ECO:0000256" key="2">
    <source>
        <dbReference type="ARBA" id="ARBA00022670"/>
    </source>
</evidence>
<dbReference type="Proteomes" id="UP001183388">
    <property type="component" value="Unassembled WGS sequence"/>
</dbReference>
<proteinExistence type="inferred from homology"/>
<dbReference type="Pfam" id="PF00082">
    <property type="entry name" value="Peptidase_S8"/>
    <property type="match status" value="1"/>
</dbReference>
<dbReference type="SUPFAM" id="SSF52743">
    <property type="entry name" value="Subtilisin-like"/>
    <property type="match status" value="1"/>
</dbReference>
<sequence length="397" mass="40698">MLAVVLACALGWLGLATPGAHADVEDRPWYLETLRAEEIWQETRGEGVTVAVIDSGVDASRPELAGRVLEGTDLTAGAQGAHVDIEGHGTTMAGLIAGSGAGNGVRGLAPGVSILPVRMMTDSETLTFGGDLAMAQGIEYAVEQGARVINIAVTPGFAPGSSPEMDAAVAEAARQGVLIFAAVGNQGTVEDVSFAADRPGVVGVAATDEDARRLTYSNAGSRVMVAAPGSDIPVYCDWPDGELCPTAPGGTSAASALVSASAALVWSAHPEWTKNQVLRALLETAERPDGAERDDETGYGMVRPDRVILDGEGDPGEPDVSPLFADYEAGLDPPATPAPRPESPDAEPSGSPLPQAGTGEGDSGSWPWIGLLGLAIAGGLGTVVWAVRRRRRPGIRA</sequence>
<keyword evidence="8" id="KW-0732">Signal</keyword>
<feature type="chain" id="PRO_5046274469" evidence="8">
    <location>
        <begin position="23"/>
        <end position="397"/>
    </location>
</feature>
<evidence type="ECO:0000256" key="3">
    <source>
        <dbReference type="ARBA" id="ARBA00022801"/>
    </source>
</evidence>
<dbReference type="PANTHER" id="PTHR43806:SF11">
    <property type="entry name" value="CEREVISIN-RELATED"/>
    <property type="match status" value="1"/>
</dbReference>
<comment type="caution">
    <text evidence="10">The sequence shown here is derived from an EMBL/GenBank/DDBJ whole genome shotgun (WGS) entry which is preliminary data.</text>
</comment>
<dbReference type="PANTHER" id="PTHR43806">
    <property type="entry name" value="PEPTIDASE S8"/>
    <property type="match status" value="1"/>
</dbReference>
<comment type="similarity">
    <text evidence="1 5">Belongs to the peptidase S8 family.</text>
</comment>
<gene>
    <name evidence="10" type="ORF">RM780_25735</name>
</gene>
<dbReference type="InterPro" id="IPR000209">
    <property type="entry name" value="Peptidase_S8/S53_dom"/>
</dbReference>
<dbReference type="RefSeq" id="WP_311633296.1">
    <property type="nucleotide sequence ID" value="NZ_JAVREN010000065.1"/>
</dbReference>
<evidence type="ECO:0000256" key="1">
    <source>
        <dbReference type="ARBA" id="ARBA00011073"/>
    </source>
</evidence>
<feature type="active site" description="Charge relay system" evidence="5">
    <location>
        <position position="54"/>
    </location>
</feature>
<dbReference type="PROSITE" id="PS51892">
    <property type="entry name" value="SUBTILASE"/>
    <property type="match status" value="1"/>
</dbReference>
<dbReference type="InterPro" id="IPR015500">
    <property type="entry name" value="Peptidase_S8_subtilisin-rel"/>
</dbReference>
<accession>A0ABU2LFG1</accession>
<keyword evidence="7" id="KW-1133">Transmembrane helix</keyword>
<feature type="transmembrane region" description="Helical" evidence="7">
    <location>
        <begin position="366"/>
        <end position="387"/>
    </location>
</feature>
<keyword evidence="3 5" id="KW-0378">Hydrolase</keyword>